<evidence type="ECO:0000256" key="1">
    <source>
        <dbReference type="ARBA" id="ARBA00022723"/>
    </source>
</evidence>
<evidence type="ECO:0000259" key="6">
    <source>
        <dbReference type="PROSITE" id="PS51800"/>
    </source>
</evidence>
<proteinExistence type="predicted"/>
<evidence type="ECO:0000256" key="2">
    <source>
        <dbReference type="ARBA" id="ARBA00022771"/>
    </source>
</evidence>
<keyword evidence="3" id="KW-0862">Zinc</keyword>
<dbReference type="PROSITE" id="PS51800">
    <property type="entry name" value="ZF_CHHC_U11_48K"/>
    <property type="match status" value="1"/>
</dbReference>
<keyword evidence="2 4" id="KW-0863">Zinc-finger</keyword>
<feature type="region of interest" description="Disordered" evidence="5">
    <location>
        <begin position="349"/>
        <end position="431"/>
    </location>
</feature>
<evidence type="ECO:0000313" key="8">
    <source>
        <dbReference type="Proteomes" id="UP000314985"/>
    </source>
</evidence>
<evidence type="ECO:0000313" key="7">
    <source>
        <dbReference type="Ensembl" id="ENSSSCP00070001846.1"/>
    </source>
</evidence>
<evidence type="ECO:0000256" key="3">
    <source>
        <dbReference type="ARBA" id="ARBA00022833"/>
    </source>
</evidence>
<feature type="compositionally biased region" description="Basic residues" evidence="5">
    <location>
        <begin position="421"/>
        <end position="431"/>
    </location>
</feature>
<feature type="region of interest" description="Disordered" evidence="5">
    <location>
        <begin position="307"/>
        <end position="331"/>
    </location>
</feature>
<evidence type="ECO:0000256" key="5">
    <source>
        <dbReference type="SAM" id="MobiDB-lite"/>
    </source>
</evidence>
<dbReference type="Proteomes" id="UP000314985">
    <property type="component" value="Chromosome 7"/>
</dbReference>
<reference evidence="7 8" key="1">
    <citation type="submission" date="2017-08" db="EMBL/GenBank/DDBJ databases">
        <title>USMARCv1.0.</title>
        <authorList>
            <person name="Hannum G.I."/>
            <person name="Koren S."/>
            <person name="Schroeder S.G."/>
            <person name="Chin S.C."/>
            <person name="Nonneman D.J."/>
            <person name="Becker S.A."/>
            <person name="Rosen B.D."/>
            <person name="Bickhart D.M."/>
            <person name="Putnam N.H."/>
            <person name="Green R.E."/>
            <person name="Tuggle C.K."/>
            <person name="Liu H."/>
            <person name="Rohrer G.A."/>
            <person name="Warr A."/>
            <person name="Hall R."/>
            <person name="Kim K."/>
            <person name="Hume D.A."/>
            <person name="Talbot R."/>
            <person name="Chow W."/>
            <person name="Howe K."/>
            <person name="Schwartz A.S."/>
            <person name="Watson M."/>
            <person name="Archibald A.L."/>
            <person name="Phillippy A.M."/>
            <person name="Smith T.P.L."/>
        </authorList>
    </citation>
    <scope>NUCLEOTIDE SEQUENCE [LARGE SCALE GENOMIC DNA]</scope>
</reference>
<dbReference type="Pfam" id="PF05253">
    <property type="entry name" value="zf-U11-48K"/>
    <property type="match status" value="1"/>
</dbReference>
<reference evidence="7" key="2">
    <citation type="submission" date="2025-08" db="UniProtKB">
        <authorList>
            <consortium name="Ensembl"/>
        </authorList>
    </citation>
    <scope>IDENTIFICATION</scope>
</reference>
<name>A0A4X1SHQ7_PIG</name>
<dbReference type="PANTHER" id="PTHR21402">
    <property type="entry name" value="GAMETOCYTE SPECIFIC FACTOR 1-RELATED"/>
    <property type="match status" value="1"/>
</dbReference>
<dbReference type="GO" id="GO:0008270">
    <property type="term" value="F:zinc ion binding"/>
    <property type="evidence" value="ECO:0007669"/>
    <property type="project" value="UniProtKB-KW"/>
</dbReference>
<feature type="compositionally biased region" description="Pro residues" evidence="5">
    <location>
        <begin position="314"/>
        <end position="323"/>
    </location>
</feature>
<dbReference type="PANTHER" id="PTHR21402:SF10">
    <property type="entry name" value="U11_U12 SMALL NUCLEAR RIBONUCLEOPROTEIN 48 KDA PROTEIN"/>
    <property type="match status" value="1"/>
</dbReference>
<dbReference type="SUPFAM" id="SSF57667">
    <property type="entry name" value="beta-beta-alpha zinc fingers"/>
    <property type="match status" value="1"/>
</dbReference>
<dbReference type="InterPro" id="IPR022776">
    <property type="entry name" value="TRM13/UPF0224_CHHC_Znf_dom"/>
</dbReference>
<evidence type="ECO:0000256" key="4">
    <source>
        <dbReference type="PROSITE-ProRule" id="PRU01141"/>
    </source>
</evidence>
<protein>
    <submittedName>
        <fullName evidence="7">Desmoplakin</fullName>
    </submittedName>
</protein>
<dbReference type="Ensembl" id="ENSSSCT00070002203.1">
    <property type="protein sequence ID" value="ENSSSCP00070001846.1"/>
    <property type="gene ID" value="ENSSSCG00070001158.1"/>
</dbReference>
<sequence>MEGDPPPVEERRRLREELSEFVESCWRTLEEVTTSLGWTLDRLVPGEEEAAAEDEVVICPYDSNHHMPKSSLAKHMESCRLRKLGYTKEEEDKMYNSDFFYENAKVPSVTLNKDSQYQIIKRARAAVGKDGDCYNQRVYSSLPVEVPLNHKRFVCDLTQADRLALYDFVVEETKKRRSDSQSIENDSDLFVDLAAKVNQDNSRKSPKSYLEILAEVRDYKRRRQSYRAKNVHITKKSYTEVIRDVISVHMEELAGHWQEEQQRAEDAAEKYVPRPGSPGIVALNLSASESIRAAGGPWSFVSAFRSLPRSSGSRPPPPPPPPRLCAQGRGGALDGLPRVWGRLLGSGGLSGAADEASLRPRAEERRSASADSRQSGGSCLDAEGARRRRARSRSPHKRRRNKDKEKDGDSRRRKERDGERHHSHKRRKQKM</sequence>
<gene>
    <name evidence="7" type="primary">DSP</name>
</gene>
<feature type="compositionally biased region" description="Basic and acidic residues" evidence="5">
    <location>
        <begin position="402"/>
        <end position="420"/>
    </location>
</feature>
<organism evidence="7 8">
    <name type="scientific">Sus scrofa</name>
    <name type="common">Pig</name>
    <dbReference type="NCBI Taxonomy" id="9823"/>
    <lineage>
        <taxon>Eukaryota</taxon>
        <taxon>Metazoa</taxon>
        <taxon>Chordata</taxon>
        <taxon>Craniata</taxon>
        <taxon>Vertebrata</taxon>
        <taxon>Euteleostomi</taxon>
        <taxon>Mammalia</taxon>
        <taxon>Eutheria</taxon>
        <taxon>Laurasiatheria</taxon>
        <taxon>Artiodactyla</taxon>
        <taxon>Suina</taxon>
        <taxon>Suidae</taxon>
        <taxon>Sus</taxon>
    </lineage>
</organism>
<keyword evidence="1" id="KW-0479">Metal-binding</keyword>
<dbReference type="InterPro" id="IPR051591">
    <property type="entry name" value="UPF0224_FAM112_RNA_Proc"/>
</dbReference>
<dbReference type="InterPro" id="IPR036236">
    <property type="entry name" value="Znf_C2H2_sf"/>
</dbReference>
<accession>A0A4X1SHQ7</accession>
<feature type="compositionally biased region" description="Basic and acidic residues" evidence="5">
    <location>
        <begin position="356"/>
        <end position="368"/>
    </location>
</feature>
<dbReference type="AlphaFoldDB" id="A0A4X1SHQ7"/>
<feature type="compositionally biased region" description="Basic residues" evidence="5">
    <location>
        <begin position="386"/>
        <end position="401"/>
    </location>
</feature>
<feature type="domain" description="CHHC U11-48K-type" evidence="6">
    <location>
        <begin position="56"/>
        <end position="83"/>
    </location>
</feature>